<dbReference type="RefSeq" id="WP_200086433.1">
    <property type="nucleotide sequence ID" value="NZ_CP054706.1"/>
</dbReference>
<accession>A0A7T6ZEQ2</accession>
<name>A0A7T6ZEQ2_9BACI</name>
<organism evidence="3 4">
    <name type="scientific">Salicibibacter cibi</name>
    <dbReference type="NCBI Taxonomy" id="2743001"/>
    <lineage>
        <taxon>Bacteria</taxon>
        <taxon>Bacillati</taxon>
        <taxon>Bacillota</taxon>
        <taxon>Bacilli</taxon>
        <taxon>Bacillales</taxon>
        <taxon>Bacillaceae</taxon>
        <taxon>Salicibibacter</taxon>
    </lineage>
</organism>
<dbReference type="Gene3D" id="2.40.100.10">
    <property type="entry name" value="Cyclophilin-like"/>
    <property type="match status" value="1"/>
</dbReference>
<feature type="domain" description="6-phospho-N-acetylmuramidase C-terminal" evidence="1">
    <location>
        <begin position="255"/>
        <end position="354"/>
    </location>
</feature>
<dbReference type="PANTHER" id="PTHR38435">
    <property type="match status" value="1"/>
</dbReference>
<dbReference type="InterPro" id="IPR029000">
    <property type="entry name" value="Cyclophilin-like_dom_sf"/>
</dbReference>
<feature type="domain" description="6-phospho-N-acetylmuramidase N-terminal" evidence="2">
    <location>
        <begin position="2"/>
        <end position="232"/>
    </location>
</feature>
<sequence length="357" mass="39946">MIGFSVYLGKQSELEQQRLLSMMKRAGFQSVFTSLHIPEDNPDTYKTALRVLGKQVGEHEMELFADASPASLSHLGLRWEQAEEILQWGVRGLRADVGFSVEQIASLSKRMKVALNASTVDRETLQNYLNMGLRVENTEAWHNFYPRPETGLSLKNVKQKNALFHSFGIRTVAFVSGDGEKRGPIHAGMPTVEDQRYVHPFAAALVLRRMTDTDKVLIGDPGISEKSIQAFKNFENEAVVPIMARIGSFEDELVQALVLQTHQQRMDKADYVVRSQTSRLYARRGNVKIPANGGGARPTGSITIDNEQYGRYQGELQITKTDLSANEKVNVVGHVLAEDLPILNVLHEGERFCFMEG</sequence>
<dbReference type="InterPro" id="IPR013785">
    <property type="entry name" value="Aldolase_TIM"/>
</dbReference>
<keyword evidence="4" id="KW-1185">Reference proteome</keyword>
<protein>
    <submittedName>
        <fullName evidence="3">DUF871 domain-containing protein</fullName>
    </submittedName>
</protein>
<dbReference type="Gene3D" id="3.20.20.70">
    <property type="entry name" value="Aldolase class I"/>
    <property type="match status" value="1"/>
</dbReference>
<evidence type="ECO:0000313" key="3">
    <source>
        <dbReference type="EMBL" id="QQK81731.1"/>
    </source>
</evidence>
<reference evidence="3 4" key="1">
    <citation type="submission" date="2020-06" db="EMBL/GenBank/DDBJ databases">
        <title>Genomic analysis of Salicibibacter sp. NKC21-4.</title>
        <authorList>
            <person name="Oh Y.J."/>
        </authorList>
    </citation>
    <scope>NUCLEOTIDE SEQUENCE [LARGE SCALE GENOMIC DNA]</scope>
    <source>
        <strain evidence="3 4">NKC21-4</strain>
    </source>
</reference>
<dbReference type="InterPro" id="IPR017853">
    <property type="entry name" value="GH"/>
</dbReference>
<dbReference type="EMBL" id="CP054706">
    <property type="protein sequence ID" value="QQK81731.1"/>
    <property type="molecule type" value="Genomic_DNA"/>
</dbReference>
<dbReference type="AlphaFoldDB" id="A0A7T6ZEQ2"/>
<dbReference type="SUPFAM" id="SSF51445">
    <property type="entry name" value="(Trans)glycosidases"/>
    <property type="match status" value="1"/>
</dbReference>
<evidence type="ECO:0000259" key="1">
    <source>
        <dbReference type="Pfam" id="PF05913"/>
    </source>
</evidence>
<evidence type="ECO:0000313" key="4">
    <source>
        <dbReference type="Proteomes" id="UP000595349"/>
    </source>
</evidence>
<dbReference type="Pfam" id="PF19200">
    <property type="entry name" value="MupG_N"/>
    <property type="match status" value="1"/>
</dbReference>
<dbReference type="SUPFAM" id="SSF50891">
    <property type="entry name" value="Cyclophilin-like"/>
    <property type="match status" value="1"/>
</dbReference>
<dbReference type="InterPro" id="IPR043894">
    <property type="entry name" value="MupG_C"/>
</dbReference>
<dbReference type="InterPro" id="IPR043797">
    <property type="entry name" value="MupG_N"/>
</dbReference>
<dbReference type="KEGG" id="scib:HUG20_18630"/>
<dbReference type="PANTHER" id="PTHR38435:SF2">
    <property type="entry name" value="DUF871 DOMAIN-CONTAINING PROTEIN"/>
    <property type="match status" value="1"/>
</dbReference>
<proteinExistence type="predicted"/>
<dbReference type="InterPro" id="IPR008589">
    <property type="entry name" value="MupG"/>
</dbReference>
<evidence type="ECO:0000259" key="2">
    <source>
        <dbReference type="Pfam" id="PF19200"/>
    </source>
</evidence>
<dbReference type="Pfam" id="PF05913">
    <property type="entry name" value="MupG_C"/>
    <property type="match status" value="1"/>
</dbReference>
<dbReference type="Proteomes" id="UP000595349">
    <property type="component" value="Chromosome"/>
</dbReference>
<gene>
    <name evidence="3" type="ORF">HUG20_18630</name>
</gene>